<proteinExistence type="predicted"/>
<name>A0A1F7RLG8_9BACT</name>
<gene>
    <name evidence="1" type="ORF">A2161_21100</name>
</gene>
<evidence type="ECO:0008006" key="3">
    <source>
        <dbReference type="Google" id="ProtNLM"/>
    </source>
</evidence>
<accession>A0A1F7RLG8</accession>
<comment type="caution">
    <text evidence="1">The sequence shown here is derived from an EMBL/GenBank/DDBJ whole genome shotgun (WGS) entry which is preliminary data.</text>
</comment>
<sequence length="145" mass="16708">MSTKELQQTIAGNMKQWQKIEKASVVSTAHVLEKTDNPIVRLIMEIIQRDSQMHYRIQELIVDSFEKKAISLSTDELAAVWGLVEKHIELEKQTVKFAEEALAALKGKKMVVQEYLLNYLLTDEKKHNTVLSDMEKIKKGMYPYG</sequence>
<dbReference type="Proteomes" id="UP000179266">
    <property type="component" value="Unassembled WGS sequence"/>
</dbReference>
<protein>
    <recommendedName>
        <fullName evidence="3">Rubrerythrin diiron-binding domain-containing protein</fullName>
    </recommendedName>
</protein>
<evidence type="ECO:0000313" key="2">
    <source>
        <dbReference type="Proteomes" id="UP000179266"/>
    </source>
</evidence>
<dbReference type="EMBL" id="MGDD01000325">
    <property type="protein sequence ID" value="OGL42425.1"/>
    <property type="molecule type" value="Genomic_DNA"/>
</dbReference>
<organism evidence="1 2">
    <name type="scientific">Candidatus Schekmanbacteria bacterium RBG_13_48_7</name>
    <dbReference type="NCBI Taxonomy" id="1817878"/>
    <lineage>
        <taxon>Bacteria</taxon>
        <taxon>Candidatus Schekmaniibacteriota</taxon>
    </lineage>
</organism>
<dbReference type="AlphaFoldDB" id="A0A1F7RLG8"/>
<evidence type="ECO:0000313" key="1">
    <source>
        <dbReference type="EMBL" id="OGL42425.1"/>
    </source>
</evidence>
<reference evidence="1 2" key="1">
    <citation type="journal article" date="2016" name="Nat. Commun.">
        <title>Thousands of microbial genomes shed light on interconnected biogeochemical processes in an aquifer system.</title>
        <authorList>
            <person name="Anantharaman K."/>
            <person name="Brown C.T."/>
            <person name="Hug L.A."/>
            <person name="Sharon I."/>
            <person name="Castelle C.J."/>
            <person name="Probst A.J."/>
            <person name="Thomas B.C."/>
            <person name="Singh A."/>
            <person name="Wilkins M.J."/>
            <person name="Karaoz U."/>
            <person name="Brodie E.L."/>
            <person name="Williams K.H."/>
            <person name="Hubbard S.S."/>
            <person name="Banfield J.F."/>
        </authorList>
    </citation>
    <scope>NUCLEOTIDE SEQUENCE [LARGE SCALE GENOMIC DNA]</scope>
</reference>